<feature type="compositionally biased region" description="Polar residues" evidence="2">
    <location>
        <begin position="198"/>
        <end position="212"/>
    </location>
</feature>
<feature type="signal peptide" evidence="3">
    <location>
        <begin position="1"/>
        <end position="23"/>
    </location>
</feature>
<organism evidence="4 5">
    <name type="scientific">Candidatus Caccoplasma intestinavium</name>
    <dbReference type="NCBI Taxonomy" id="2840716"/>
    <lineage>
        <taxon>Bacteria</taxon>
        <taxon>Pseudomonadati</taxon>
        <taxon>Bacteroidota</taxon>
        <taxon>Bacteroidia</taxon>
        <taxon>Bacteroidales</taxon>
        <taxon>Bacteroidaceae</taxon>
        <taxon>Bacteroidaceae incertae sedis</taxon>
        <taxon>Candidatus Caccoplasma</taxon>
    </lineage>
</organism>
<feature type="region of interest" description="Disordered" evidence="2">
    <location>
        <begin position="191"/>
        <end position="212"/>
    </location>
</feature>
<feature type="coiled-coil region" evidence="1">
    <location>
        <begin position="23"/>
        <end position="57"/>
    </location>
</feature>
<feature type="chain" id="PRO_5038756348" evidence="3">
    <location>
        <begin position="24"/>
        <end position="212"/>
    </location>
</feature>
<dbReference type="EMBL" id="DVKT01000044">
    <property type="protein sequence ID" value="HIT39497.1"/>
    <property type="molecule type" value="Genomic_DNA"/>
</dbReference>
<evidence type="ECO:0000256" key="1">
    <source>
        <dbReference type="SAM" id="Coils"/>
    </source>
</evidence>
<protein>
    <submittedName>
        <fullName evidence="4">Uncharacterized protein</fullName>
    </submittedName>
</protein>
<dbReference type="AlphaFoldDB" id="A0A9D1GE77"/>
<comment type="caution">
    <text evidence="4">The sequence shown here is derived from an EMBL/GenBank/DDBJ whole genome shotgun (WGS) entry which is preliminary data.</text>
</comment>
<name>A0A9D1GE77_9BACT</name>
<accession>A0A9D1GE77</accession>
<keyword evidence="3" id="KW-0732">Signal</keyword>
<reference evidence="4" key="2">
    <citation type="journal article" date="2021" name="PeerJ">
        <title>Extensive microbial diversity within the chicken gut microbiome revealed by metagenomics and culture.</title>
        <authorList>
            <person name="Gilroy R."/>
            <person name="Ravi A."/>
            <person name="Getino M."/>
            <person name="Pursley I."/>
            <person name="Horton D.L."/>
            <person name="Alikhan N.F."/>
            <person name="Baker D."/>
            <person name="Gharbi K."/>
            <person name="Hall N."/>
            <person name="Watson M."/>
            <person name="Adriaenssens E.M."/>
            <person name="Foster-Nyarko E."/>
            <person name="Jarju S."/>
            <person name="Secka A."/>
            <person name="Antonio M."/>
            <person name="Oren A."/>
            <person name="Chaudhuri R.R."/>
            <person name="La Ragione R."/>
            <person name="Hildebrand F."/>
            <person name="Pallen M.J."/>
        </authorList>
    </citation>
    <scope>NUCLEOTIDE SEQUENCE</scope>
    <source>
        <strain evidence="4">21143</strain>
    </source>
</reference>
<evidence type="ECO:0000256" key="2">
    <source>
        <dbReference type="SAM" id="MobiDB-lite"/>
    </source>
</evidence>
<sequence length="212" mass="24857">MRNFLFSIILLWSLTAFSQVAIAQEKVLTLSEAEALLEKAQQKYSKAKDAYRKSLKTGEETTTLKALRSASLEVGRYRLEIFKVHKRDFLRERAELSDEEAAEFFPYYEELQNKLFRIHDDAQREIKRLLRSKEPVSDAEYQAAVAKKIEAVQEEAQVQKEYYERFLKILPARKIVLIFDAEARFSQEMMRTKPGKQGNRQNLLQSLKNDKK</sequence>
<keyword evidence="1" id="KW-0175">Coiled coil</keyword>
<reference evidence="4" key="1">
    <citation type="submission" date="2020-10" db="EMBL/GenBank/DDBJ databases">
        <authorList>
            <person name="Gilroy R."/>
        </authorList>
    </citation>
    <scope>NUCLEOTIDE SEQUENCE</scope>
    <source>
        <strain evidence="4">21143</strain>
    </source>
</reference>
<evidence type="ECO:0000313" key="4">
    <source>
        <dbReference type="EMBL" id="HIT39497.1"/>
    </source>
</evidence>
<evidence type="ECO:0000256" key="3">
    <source>
        <dbReference type="SAM" id="SignalP"/>
    </source>
</evidence>
<gene>
    <name evidence="4" type="ORF">IAD06_05615</name>
</gene>
<proteinExistence type="predicted"/>
<dbReference type="Proteomes" id="UP000886722">
    <property type="component" value="Unassembled WGS sequence"/>
</dbReference>
<evidence type="ECO:0000313" key="5">
    <source>
        <dbReference type="Proteomes" id="UP000886722"/>
    </source>
</evidence>